<dbReference type="GO" id="GO:0006108">
    <property type="term" value="P:malate metabolic process"/>
    <property type="evidence" value="ECO:0007669"/>
    <property type="project" value="TreeGrafter"/>
</dbReference>
<reference evidence="3" key="1">
    <citation type="submission" date="2016-11" db="UniProtKB">
        <authorList>
            <consortium name="WormBaseParasite"/>
        </authorList>
    </citation>
    <scope>IDENTIFICATION</scope>
</reference>
<organism evidence="2 3">
    <name type="scientific">Steinernema glaseri</name>
    <dbReference type="NCBI Taxonomy" id="37863"/>
    <lineage>
        <taxon>Eukaryota</taxon>
        <taxon>Metazoa</taxon>
        <taxon>Ecdysozoa</taxon>
        <taxon>Nematoda</taxon>
        <taxon>Chromadorea</taxon>
        <taxon>Rhabditida</taxon>
        <taxon>Tylenchina</taxon>
        <taxon>Panagrolaimomorpha</taxon>
        <taxon>Strongyloidoidea</taxon>
        <taxon>Steinernematidae</taxon>
        <taxon>Steinernema</taxon>
    </lineage>
</organism>
<dbReference type="PANTHER" id="PTHR23406:SF90">
    <property type="entry name" value="MALIC ENZYME-RELATED"/>
    <property type="match status" value="1"/>
</dbReference>
<name>A0A1I7YQ27_9BILA</name>
<dbReference type="InterPro" id="IPR036291">
    <property type="entry name" value="NAD(P)-bd_dom_sf"/>
</dbReference>
<feature type="domain" description="Malic enzyme NAD-binding" evidence="1">
    <location>
        <begin position="1"/>
        <end position="45"/>
    </location>
</feature>
<dbReference type="WBParaSite" id="L893_g18580.t1">
    <property type="protein sequence ID" value="L893_g18580.t1"/>
    <property type="gene ID" value="L893_g18580"/>
</dbReference>
<dbReference type="Gene3D" id="3.40.50.720">
    <property type="entry name" value="NAD(P)-binding Rossmann-like Domain"/>
    <property type="match status" value="1"/>
</dbReference>
<evidence type="ECO:0000313" key="2">
    <source>
        <dbReference type="Proteomes" id="UP000095287"/>
    </source>
</evidence>
<protein>
    <submittedName>
        <fullName evidence="3">Malic_M domain-containing protein</fullName>
    </submittedName>
</protein>
<accession>A0A1I7YQ27</accession>
<keyword evidence="2" id="KW-1185">Reference proteome</keyword>
<proteinExistence type="predicted"/>
<dbReference type="Proteomes" id="UP000095287">
    <property type="component" value="Unplaced"/>
</dbReference>
<sequence length="104" mass="12017">MFLLAAKKVAESVTEKNLKEGRIYPRLKEIREISIKIAVQIAEECYKNGTAMLYPEPEDKEAFIRAQVYSVDYDELINKTYDWPAPDMKQGFPFPPVCHVSMDD</sequence>
<dbReference type="GO" id="GO:0005739">
    <property type="term" value="C:mitochondrion"/>
    <property type="evidence" value="ECO:0007669"/>
    <property type="project" value="TreeGrafter"/>
</dbReference>
<dbReference type="GO" id="GO:0004473">
    <property type="term" value="F:malate dehydrogenase (decarboxylating) (NADP+) activity"/>
    <property type="evidence" value="ECO:0007669"/>
    <property type="project" value="TreeGrafter"/>
</dbReference>
<evidence type="ECO:0000259" key="1">
    <source>
        <dbReference type="Pfam" id="PF03949"/>
    </source>
</evidence>
<dbReference type="InterPro" id="IPR012302">
    <property type="entry name" value="Malic_NAD-bd"/>
</dbReference>
<evidence type="ECO:0000313" key="3">
    <source>
        <dbReference type="WBParaSite" id="L893_g18580.t1"/>
    </source>
</evidence>
<dbReference type="PANTHER" id="PTHR23406">
    <property type="entry name" value="MALIC ENZYME-RELATED"/>
    <property type="match status" value="1"/>
</dbReference>
<dbReference type="Pfam" id="PF03949">
    <property type="entry name" value="Malic_M"/>
    <property type="match status" value="1"/>
</dbReference>
<dbReference type="SUPFAM" id="SSF51735">
    <property type="entry name" value="NAD(P)-binding Rossmann-fold domains"/>
    <property type="match status" value="1"/>
</dbReference>
<dbReference type="AlphaFoldDB" id="A0A1I7YQ27"/>
<dbReference type="GO" id="GO:0051287">
    <property type="term" value="F:NAD binding"/>
    <property type="evidence" value="ECO:0007669"/>
    <property type="project" value="InterPro"/>
</dbReference>